<dbReference type="Proteomes" id="UP000245754">
    <property type="component" value="Unassembled WGS sequence"/>
</dbReference>
<sequence length="207" mass="22597">MGMEASMTTTPAAIMPLRHADIRPNRPNRAVITYGTFDRFDAGHARELARICEMGTTIIVGVSTDEFAARKGEPPIARYAERVARIRTFPGVDTVIPETGWEQRVLDLLAYDIDVLVVGFGCRSRCDHLAGLCEIRYLDGSARATGGADASVTAVAANMMPVGHRTPEPVRLATWEPQWPQPAKPVAHQRPPVTRERLAATYAAYAG</sequence>
<protein>
    <submittedName>
        <fullName evidence="4">Glycerol-3-phosphate cytidylyltransferase</fullName>
    </submittedName>
</protein>
<keyword evidence="5" id="KW-1185">Reference proteome</keyword>
<dbReference type="InterPro" id="IPR014729">
    <property type="entry name" value="Rossmann-like_a/b/a_fold"/>
</dbReference>
<dbReference type="InterPro" id="IPR050385">
    <property type="entry name" value="Archaeal_FAD_synthase"/>
</dbReference>
<dbReference type="NCBIfam" id="TIGR00125">
    <property type="entry name" value="cyt_tran_rel"/>
    <property type="match status" value="1"/>
</dbReference>
<dbReference type="SUPFAM" id="SSF52374">
    <property type="entry name" value="Nucleotidylyl transferase"/>
    <property type="match status" value="1"/>
</dbReference>
<feature type="domain" description="Cytidyltransferase-like" evidence="3">
    <location>
        <begin position="32"/>
        <end position="119"/>
    </location>
</feature>
<gene>
    <name evidence="4" type="ORF">C7419_103624</name>
</gene>
<dbReference type="AlphaFoldDB" id="A0A316EQE9"/>
<accession>A0A316EQE9</accession>
<evidence type="ECO:0000259" key="3">
    <source>
        <dbReference type="Pfam" id="PF01467"/>
    </source>
</evidence>
<dbReference type="PANTHER" id="PTHR43793">
    <property type="entry name" value="FAD SYNTHASE"/>
    <property type="match status" value="1"/>
</dbReference>
<keyword evidence="2 4" id="KW-0548">Nucleotidyltransferase</keyword>
<dbReference type="Pfam" id="PF01467">
    <property type="entry name" value="CTP_transf_like"/>
    <property type="match status" value="1"/>
</dbReference>
<name>A0A316EQE9_9BURK</name>
<dbReference type="Gene3D" id="3.40.50.620">
    <property type="entry name" value="HUPs"/>
    <property type="match status" value="1"/>
</dbReference>
<evidence type="ECO:0000313" key="4">
    <source>
        <dbReference type="EMBL" id="PWK34305.1"/>
    </source>
</evidence>
<evidence type="ECO:0000256" key="2">
    <source>
        <dbReference type="ARBA" id="ARBA00022695"/>
    </source>
</evidence>
<proteinExistence type="predicted"/>
<dbReference type="PANTHER" id="PTHR43793:SF1">
    <property type="entry name" value="FAD SYNTHASE"/>
    <property type="match status" value="1"/>
</dbReference>
<organism evidence="4 5">
    <name type="scientific">Cupriavidus plantarum</name>
    <dbReference type="NCBI Taxonomy" id="942865"/>
    <lineage>
        <taxon>Bacteria</taxon>
        <taxon>Pseudomonadati</taxon>
        <taxon>Pseudomonadota</taxon>
        <taxon>Betaproteobacteria</taxon>
        <taxon>Burkholderiales</taxon>
        <taxon>Burkholderiaceae</taxon>
        <taxon>Cupriavidus</taxon>
    </lineage>
</organism>
<evidence type="ECO:0000313" key="5">
    <source>
        <dbReference type="Proteomes" id="UP000245754"/>
    </source>
</evidence>
<keyword evidence="1 4" id="KW-0808">Transferase</keyword>
<evidence type="ECO:0000256" key="1">
    <source>
        <dbReference type="ARBA" id="ARBA00022679"/>
    </source>
</evidence>
<dbReference type="InterPro" id="IPR004821">
    <property type="entry name" value="Cyt_trans-like"/>
</dbReference>
<comment type="caution">
    <text evidence="4">The sequence shown here is derived from an EMBL/GenBank/DDBJ whole genome shotgun (WGS) entry which is preliminary data.</text>
</comment>
<reference evidence="4 5" key="1">
    <citation type="submission" date="2018-05" db="EMBL/GenBank/DDBJ databases">
        <title>Genomic Encyclopedia of Type Strains, Phase IV (KMG-V): Genome sequencing to study the core and pangenomes of soil and plant-associated prokaryotes.</title>
        <authorList>
            <person name="Whitman W."/>
        </authorList>
    </citation>
    <scope>NUCLEOTIDE SEQUENCE [LARGE SCALE GENOMIC DNA]</scope>
    <source>
        <strain evidence="4 5">SLV-132</strain>
    </source>
</reference>
<dbReference type="EMBL" id="QGGT01000003">
    <property type="protein sequence ID" value="PWK34305.1"/>
    <property type="molecule type" value="Genomic_DNA"/>
</dbReference>
<dbReference type="GO" id="GO:0016779">
    <property type="term" value="F:nucleotidyltransferase activity"/>
    <property type="evidence" value="ECO:0007669"/>
    <property type="project" value="UniProtKB-KW"/>
</dbReference>